<dbReference type="AlphaFoldDB" id="A0A0C3BX60"/>
<dbReference type="OrthoDB" id="2958239at2759"/>
<protein>
    <recommendedName>
        <fullName evidence="3">F-box domain-containing protein</fullName>
    </recommendedName>
</protein>
<dbReference type="SUPFAM" id="SSF52047">
    <property type="entry name" value="RNI-like"/>
    <property type="match status" value="1"/>
</dbReference>
<keyword evidence="2" id="KW-1185">Reference proteome</keyword>
<reference evidence="1 2" key="1">
    <citation type="submission" date="2014-04" db="EMBL/GenBank/DDBJ databases">
        <authorList>
            <consortium name="DOE Joint Genome Institute"/>
            <person name="Kuo A."/>
            <person name="Gay G."/>
            <person name="Dore J."/>
            <person name="Kohler A."/>
            <person name="Nagy L.G."/>
            <person name="Floudas D."/>
            <person name="Copeland A."/>
            <person name="Barry K.W."/>
            <person name="Cichocki N."/>
            <person name="Veneault-Fourrey C."/>
            <person name="LaButti K."/>
            <person name="Lindquist E.A."/>
            <person name="Lipzen A."/>
            <person name="Lundell T."/>
            <person name="Morin E."/>
            <person name="Murat C."/>
            <person name="Sun H."/>
            <person name="Tunlid A."/>
            <person name="Henrissat B."/>
            <person name="Grigoriev I.V."/>
            <person name="Hibbett D.S."/>
            <person name="Martin F."/>
            <person name="Nordberg H.P."/>
            <person name="Cantor M.N."/>
            <person name="Hua S.X."/>
        </authorList>
    </citation>
    <scope>NUCLEOTIDE SEQUENCE [LARGE SCALE GENOMIC DNA]</scope>
    <source>
        <strain evidence="2">h7</strain>
    </source>
</reference>
<sequence length="449" mass="51561">MLNPPISHLSDDLLAYIVEHIGNPKPHFPGSDTEKTLRDLSLADRAFTQSCQKSIFRELRLADKREIISKRLERLKIILDDNPFFVNHVRLVELPNNCAWLFDDPIFISILQLLSNSPVPPQEIRFGHMELTRFWSIRNPVFVVRSLTQSFFSQTLRVLYLEDCEDIPLLLFFICPRLREVSLEDCFGKESYDEYPANLCSDREPPSLEVFASRNVDSVVEEMIIPLPKFNRPAVHWSSLRVLTLCPQEEETITCLQPILDAACSALEELYLTTRKWNGWWDPQLPLAGLLNLCNLPNLRVFALYAKVIKCDKPAFPAHLIPVLHDINIVLGTIPKSNKVANLWFDFTIIGQHPFGDCLERDWAGMFKEVIRISDGKPLELELMMEVFWESASQIEHPGQEDLFTHIMEKAKSALAGYPNICTHFWNPTFSNRGLGSFPRGQVRGRCNS</sequence>
<dbReference type="STRING" id="686832.A0A0C3BX60"/>
<evidence type="ECO:0008006" key="3">
    <source>
        <dbReference type="Google" id="ProtNLM"/>
    </source>
</evidence>
<dbReference type="Gene3D" id="3.80.10.10">
    <property type="entry name" value="Ribonuclease Inhibitor"/>
    <property type="match status" value="1"/>
</dbReference>
<dbReference type="InterPro" id="IPR032675">
    <property type="entry name" value="LRR_dom_sf"/>
</dbReference>
<organism evidence="1 2">
    <name type="scientific">Hebeloma cylindrosporum</name>
    <dbReference type="NCBI Taxonomy" id="76867"/>
    <lineage>
        <taxon>Eukaryota</taxon>
        <taxon>Fungi</taxon>
        <taxon>Dikarya</taxon>
        <taxon>Basidiomycota</taxon>
        <taxon>Agaricomycotina</taxon>
        <taxon>Agaricomycetes</taxon>
        <taxon>Agaricomycetidae</taxon>
        <taxon>Agaricales</taxon>
        <taxon>Agaricineae</taxon>
        <taxon>Hymenogastraceae</taxon>
        <taxon>Hebeloma</taxon>
    </lineage>
</organism>
<dbReference type="EMBL" id="KN831781">
    <property type="protein sequence ID" value="KIM41140.1"/>
    <property type="molecule type" value="Genomic_DNA"/>
</dbReference>
<gene>
    <name evidence="1" type="ORF">M413DRAFT_159898</name>
</gene>
<proteinExistence type="predicted"/>
<dbReference type="Proteomes" id="UP000053424">
    <property type="component" value="Unassembled WGS sequence"/>
</dbReference>
<evidence type="ECO:0000313" key="2">
    <source>
        <dbReference type="Proteomes" id="UP000053424"/>
    </source>
</evidence>
<evidence type="ECO:0000313" key="1">
    <source>
        <dbReference type="EMBL" id="KIM41140.1"/>
    </source>
</evidence>
<dbReference type="HOGENOM" id="CLU_628593_0_0_1"/>
<reference evidence="2" key="2">
    <citation type="submission" date="2015-01" db="EMBL/GenBank/DDBJ databases">
        <title>Evolutionary Origins and Diversification of the Mycorrhizal Mutualists.</title>
        <authorList>
            <consortium name="DOE Joint Genome Institute"/>
            <consortium name="Mycorrhizal Genomics Consortium"/>
            <person name="Kohler A."/>
            <person name="Kuo A."/>
            <person name="Nagy L.G."/>
            <person name="Floudas D."/>
            <person name="Copeland A."/>
            <person name="Barry K.W."/>
            <person name="Cichocki N."/>
            <person name="Veneault-Fourrey C."/>
            <person name="LaButti K."/>
            <person name="Lindquist E.A."/>
            <person name="Lipzen A."/>
            <person name="Lundell T."/>
            <person name="Morin E."/>
            <person name="Murat C."/>
            <person name="Riley R."/>
            <person name="Ohm R."/>
            <person name="Sun H."/>
            <person name="Tunlid A."/>
            <person name="Henrissat B."/>
            <person name="Grigoriev I.V."/>
            <person name="Hibbett D.S."/>
            <person name="Martin F."/>
        </authorList>
    </citation>
    <scope>NUCLEOTIDE SEQUENCE [LARGE SCALE GENOMIC DNA]</scope>
    <source>
        <strain evidence="2">h7</strain>
    </source>
</reference>
<name>A0A0C3BX60_HEBCY</name>
<accession>A0A0C3BX60</accession>